<dbReference type="InParanoid" id="A0A2G4YP78"/>
<dbReference type="Pfam" id="PF14534">
    <property type="entry name" value="DUF4440"/>
    <property type="match status" value="1"/>
</dbReference>
<gene>
    <name evidence="3" type="ORF">CRD36_13110</name>
</gene>
<dbReference type="SUPFAM" id="SSF54427">
    <property type="entry name" value="NTF2-like"/>
    <property type="match status" value="1"/>
</dbReference>
<organism evidence="3 4">
    <name type="scientific">Paremcibacter congregatus</name>
    <dbReference type="NCBI Taxonomy" id="2043170"/>
    <lineage>
        <taxon>Bacteria</taxon>
        <taxon>Pseudomonadati</taxon>
        <taxon>Pseudomonadota</taxon>
        <taxon>Alphaproteobacteria</taxon>
        <taxon>Emcibacterales</taxon>
        <taxon>Emcibacteraceae</taxon>
        <taxon>Paremcibacter</taxon>
    </lineage>
</organism>
<name>A0A2G4YP78_9PROT</name>
<proteinExistence type="predicted"/>
<evidence type="ECO:0000256" key="1">
    <source>
        <dbReference type="SAM" id="Phobius"/>
    </source>
</evidence>
<dbReference type="Gene3D" id="3.10.450.50">
    <property type="match status" value="1"/>
</dbReference>
<sequence length="208" mass="23307">MPVGRVVAAGRPFPLPDHMTILGGRMMTEKFLMIVMTVMSFAILILGLVSFPMMASAGEREDLSRLLAAKDRQLFDNSFGNCNAAEIDKIIAPDFEFYHDKGGATLSKEAFMQDVANGMCKTQDPESGYKSFRVLTEGSLKVFPLYTNSKQETLYGAVQTGEHSFYESYHGSNPQFRSVAKFTHLWMLQDGVWRITRVISYDHQAPAE</sequence>
<evidence type="ECO:0000313" key="4">
    <source>
        <dbReference type="Proteomes" id="UP000229730"/>
    </source>
</evidence>
<dbReference type="InterPro" id="IPR032710">
    <property type="entry name" value="NTF2-like_dom_sf"/>
</dbReference>
<keyword evidence="1" id="KW-1133">Transmembrane helix</keyword>
<dbReference type="Proteomes" id="UP000229730">
    <property type="component" value="Unassembled WGS sequence"/>
</dbReference>
<keyword evidence="1" id="KW-0812">Transmembrane</keyword>
<keyword evidence="4" id="KW-1185">Reference proteome</keyword>
<reference evidence="3 4" key="1">
    <citation type="submission" date="2017-10" db="EMBL/GenBank/DDBJ databases">
        <title>Frigbacter circumglobatus gen. nov. sp. nov., isolated from sediment cultured in situ.</title>
        <authorList>
            <person name="Zhao Z."/>
        </authorList>
    </citation>
    <scope>NUCLEOTIDE SEQUENCE [LARGE SCALE GENOMIC DNA]</scope>
    <source>
        <strain evidence="3 4">ZYL</strain>
    </source>
</reference>
<evidence type="ECO:0000259" key="2">
    <source>
        <dbReference type="Pfam" id="PF14534"/>
    </source>
</evidence>
<evidence type="ECO:0000313" key="3">
    <source>
        <dbReference type="EMBL" id="PHZ84131.1"/>
    </source>
</evidence>
<dbReference type="InterPro" id="IPR027843">
    <property type="entry name" value="DUF4440"/>
</dbReference>
<dbReference type="EMBL" id="PDEM01000025">
    <property type="protein sequence ID" value="PHZ84131.1"/>
    <property type="molecule type" value="Genomic_DNA"/>
</dbReference>
<feature type="domain" description="DUF4440" evidence="2">
    <location>
        <begin position="68"/>
        <end position="126"/>
    </location>
</feature>
<protein>
    <submittedName>
        <fullName evidence="3">DUF4440 domain-containing protein</fullName>
    </submittedName>
</protein>
<comment type="caution">
    <text evidence="3">The sequence shown here is derived from an EMBL/GenBank/DDBJ whole genome shotgun (WGS) entry which is preliminary data.</text>
</comment>
<dbReference type="AlphaFoldDB" id="A0A2G4YP78"/>
<feature type="transmembrane region" description="Helical" evidence="1">
    <location>
        <begin position="31"/>
        <end position="55"/>
    </location>
</feature>
<accession>A0A2G4YP78</accession>
<keyword evidence="1" id="KW-0472">Membrane</keyword>
<dbReference type="OrthoDB" id="119951at2"/>